<keyword evidence="4 5" id="KW-0732">Signal</keyword>
<protein>
    <submittedName>
        <fullName evidence="7">Carboxypeptidase regulatory-like domain-containing protein</fullName>
    </submittedName>
</protein>
<dbReference type="WBParaSite" id="Csp11.Scaffold629.g15348.t1">
    <property type="protein sequence ID" value="Csp11.Scaffold629.g15348.t1"/>
    <property type="gene ID" value="Csp11.Scaffold629.g15348"/>
</dbReference>
<dbReference type="Proteomes" id="UP000095282">
    <property type="component" value="Unplaced"/>
</dbReference>
<keyword evidence="6" id="KW-1185">Reference proteome</keyword>
<dbReference type="PANTHER" id="PTHR21700">
    <property type="entry name" value="TRANSTHYRETIN-LIKE FAMILY PROTEIN-RELATED"/>
    <property type="match status" value="1"/>
</dbReference>
<feature type="signal peptide" evidence="5">
    <location>
        <begin position="1"/>
        <end position="16"/>
    </location>
</feature>
<dbReference type="Gene3D" id="2.60.40.3330">
    <property type="match status" value="1"/>
</dbReference>
<dbReference type="eggNOG" id="ENOG502THW0">
    <property type="taxonomic scope" value="Eukaryota"/>
</dbReference>
<dbReference type="PANTHER" id="PTHR21700:SF5">
    <property type="entry name" value="TRANSTHYRETIN-RELATED FAMILY DOMAIN"/>
    <property type="match status" value="1"/>
</dbReference>
<dbReference type="InterPro" id="IPR038479">
    <property type="entry name" value="Transthyretin-like_sf"/>
</dbReference>
<proteinExistence type="inferred from homology"/>
<evidence type="ECO:0000256" key="1">
    <source>
        <dbReference type="ARBA" id="ARBA00004613"/>
    </source>
</evidence>
<name>A0A1I7U6H3_9PELO</name>
<evidence type="ECO:0000256" key="4">
    <source>
        <dbReference type="ARBA" id="ARBA00022729"/>
    </source>
</evidence>
<evidence type="ECO:0000313" key="7">
    <source>
        <dbReference type="WBParaSite" id="Csp11.Scaffold629.g15348.t1"/>
    </source>
</evidence>
<organism evidence="6 7">
    <name type="scientific">Caenorhabditis tropicalis</name>
    <dbReference type="NCBI Taxonomy" id="1561998"/>
    <lineage>
        <taxon>Eukaryota</taxon>
        <taxon>Metazoa</taxon>
        <taxon>Ecdysozoa</taxon>
        <taxon>Nematoda</taxon>
        <taxon>Chromadorea</taxon>
        <taxon>Rhabditida</taxon>
        <taxon>Rhabditina</taxon>
        <taxon>Rhabditomorpha</taxon>
        <taxon>Rhabditoidea</taxon>
        <taxon>Rhabditidae</taxon>
        <taxon>Peloderinae</taxon>
        <taxon>Caenorhabditis</taxon>
    </lineage>
</organism>
<evidence type="ECO:0000256" key="3">
    <source>
        <dbReference type="ARBA" id="ARBA00022525"/>
    </source>
</evidence>
<dbReference type="GO" id="GO:0005576">
    <property type="term" value="C:extracellular region"/>
    <property type="evidence" value="ECO:0007669"/>
    <property type="project" value="UniProtKB-SubCell"/>
</dbReference>
<dbReference type="Pfam" id="PF01060">
    <property type="entry name" value="TTR-52"/>
    <property type="match status" value="1"/>
</dbReference>
<comment type="subcellular location">
    <subcellularLocation>
        <location evidence="1">Secreted</location>
    </subcellularLocation>
</comment>
<dbReference type="STRING" id="1561998.A0A1I7U6H3"/>
<evidence type="ECO:0000256" key="2">
    <source>
        <dbReference type="ARBA" id="ARBA00010112"/>
    </source>
</evidence>
<evidence type="ECO:0000313" key="6">
    <source>
        <dbReference type="Proteomes" id="UP000095282"/>
    </source>
</evidence>
<dbReference type="AlphaFoldDB" id="A0A1I7U6H3"/>
<keyword evidence="3" id="KW-0964">Secreted</keyword>
<dbReference type="GO" id="GO:0009986">
    <property type="term" value="C:cell surface"/>
    <property type="evidence" value="ECO:0007669"/>
    <property type="project" value="InterPro"/>
</dbReference>
<evidence type="ECO:0000256" key="5">
    <source>
        <dbReference type="SAM" id="SignalP"/>
    </source>
</evidence>
<sequence length="158" mass="18361">MKYLFGILLLIPFLNANIFNRHRYPIVKIKGTLTCHGEPIKGEIIMIDKNSPLTNHLLTVFNTKADGKFVLAGRQNDESLDVELIIEHKCHKMRIRGGDRLLGYSEISIYIDDLIGSDYDLQFDIELSKKKSFVSNPVIPIRRAWLMGKRFFTDWFKF</sequence>
<feature type="chain" id="PRO_5009308478" evidence="5">
    <location>
        <begin position="17"/>
        <end position="158"/>
    </location>
</feature>
<comment type="similarity">
    <text evidence="2">Belongs to the nematode transthyretin-like family.</text>
</comment>
<accession>A0A1I7U6H3</accession>
<reference evidence="7" key="1">
    <citation type="submission" date="2016-11" db="UniProtKB">
        <authorList>
            <consortium name="WormBaseParasite"/>
        </authorList>
    </citation>
    <scope>IDENTIFICATION</scope>
</reference>
<dbReference type="InterPro" id="IPR001534">
    <property type="entry name" value="Transthyretin-like"/>
</dbReference>